<evidence type="ECO:0000313" key="2">
    <source>
        <dbReference type="EMBL" id="AGL26762.1"/>
    </source>
</evidence>
<feature type="region of interest" description="Disordered" evidence="1">
    <location>
        <begin position="165"/>
        <end position="228"/>
    </location>
</feature>
<dbReference type="PANTHER" id="PTHR41259:SF1">
    <property type="entry name" value="DOUBLE-STRAND BREAK REPAIR RAD50 ATPASE, PUTATIVE-RELATED"/>
    <property type="match status" value="1"/>
</dbReference>
<protein>
    <submittedName>
        <fullName evidence="2">Uncharacterized protein</fullName>
    </submittedName>
</protein>
<dbReference type="BioCyc" id="MTUB1310114:G13A2-1321-MONOMER"/>
<organism evidence="2 3">
    <name type="scientific">Mycobacterium tuberculosis CAS/NITR204</name>
    <dbReference type="NCBI Taxonomy" id="1310114"/>
    <lineage>
        <taxon>Bacteria</taxon>
        <taxon>Bacillati</taxon>
        <taxon>Actinomycetota</taxon>
        <taxon>Actinomycetes</taxon>
        <taxon>Mycobacteriales</taxon>
        <taxon>Mycobacteriaceae</taxon>
        <taxon>Mycobacterium</taxon>
        <taxon>Mycobacterium tuberculosis complex</taxon>
    </lineage>
</organism>
<dbReference type="HOGENOM" id="CLU_833730_0_0_11"/>
<dbReference type="PATRIC" id="fig|1310114.3.peg.1878"/>
<dbReference type="Proteomes" id="UP000013548">
    <property type="component" value="Chromosome"/>
</dbReference>
<accession>R4MH45</accession>
<dbReference type="EMBL" id="CP005386">
    <property type="protein sequence ID" value="AGL26762.1"/>
    <property type="molecule type" value="Genomic_DNA"/>
</dbReference>
<sequence>MDLSGCDALSRALDLAAGDDAALSGTESLLIERIEAEYARYFTPTGRPTGEWSAAVSRLAAAEAAVADCAAAVAEVDDGVRRHTELTEQVAELSQQLLAHQLRLEAARVAAEKIAAITDDAREAKLIATAAAATSGASTAAHAGRLGLLYSNKDCGRRCCGGKSAAGRRRAGDGARGGRGLRCRAHGGNPGIDGRPPSRRVGPAHPRPARRLRGGRPVGRPAGQDRRSRVIATGSARSCPRHADRGTGEVRACDRGGAQLASISAAVEFTAAVDIELGVGDQRVSLSAGQSWSVTATGPTEVKVPGVLTARIVPGATALDFQAKYAAAQQESG</sequence>
<evidence type="ECO:0000256" key="1">
    <source>
        <dbReference type="SAM" id="MobiDB-lite"/>
    </source>
</evidence>
<proteinExistence type="predicted"/>
<dbReference type="KEGG" id="mtuc:J113_08930"/>
<reference evidence="2 3" key="1">
    <citation type="journal article" date="2013" name="Genome Announc.">
        <title>Whole-Genome Sequences of Four Clinical Isolates of Mycobacterium tuberculosis from Tamil Nadu, South India.</title>
        <authorList>
            <person name="Narayanan S."/>
            <person name="Deshpande U."/>
        </authorList>
    </citation>
    <scope>NUCLEOTIDE SEQUENCE [LARGE SCALE GENOMIC DNA]</scope>
    <source>
        <strain evidence="2 3">CAS/NITR204</strain>
    </source>
</reference>
<evidence type="ECO:0000313" key="3">
    <source>
        <dbReference type="Proteomes" id="UP000013548"/>
    </source>
</evidence>
<gene>
    <name evidence="2" type="ORF">J113_08930</name>
</gene>
<name>R4MH45_MYCTX</name>
<dbReference type="AlphaFoldDB" id="R4MH45"/>
<dbReference type="PANTHER" id="PTHR41259">
    <property type="entry name" value="DOUBLE-STRAND BREAK REPAIR RAD50 ATPASE, PUTATIVE-RELATED"/>
    <property type="match status" value="1"/>
</dbReference>